<evidence type="ECO:0000313" key="2">
    <source>
        <dbReference type="EMBL" id="QKS70363.1"/>
    </source>
</evidence>
<feature type="domain" description="Nucleotidyl transferase" evidence="1">
    <location>
        <begin position="2"/>
        <end position="233"/>
    </location>
</feature>
<organism evidence="2 3">
    <name type="scientific">Paenalkalicoccus suaedae</name>
    <dbReference type="NCBI Taxonomy" id="2592382"/>
    <lineage>
        <taxon>Bacteria</taxon>
        <taxon>Bacillati</taxon>
        <taxon>Bacillota</taxon>
        <taxon>Bacilli</taxon>
        <taxon>Bacillales</taxon>
        <taxon>Bacillaceae</taxon>
        <taxon>Paenalkalicoccus</taxon>
    </lineage>
</organism>
<dbReference type="AlphaFoldDB" id="A0A859FAL2"/>
<proteinExistence type="predicted"/>
<dbReference type="KEGG" id="psua:FLK61_26780"/>
<dbReference type="GO" id="GO:0047343">
    <property type="term" value="F:glucose-1-phosphate cytidylyltransferase activity"/>
    <property type="evidence" value="ECO:0007669"/>
    <property type="project" value="UniProtKB-EC"/>
</dbReference>
<sequence>MKVVILAGGFGTRFAEATSRIPKPMIEIGGKPILWHIMKHYSSYGFNEFIICLGYKAHVIKEYFLQYAYSTPSITVNMTEAHPTITVLDKRVEPWKITLLDTGDQAMTGGRLKKAVDYVEEDTFLATYGDGLSNVNIPQLLSYHQSHGKLATLTAVQPEGRFGSLAISPDNTITSFEEKPLGDHHWINGGFFVLNKHIFDAVQDEQTIFESDILPELAKNHELMSFKHTGFWKPMDMLKDQQALEAIWNKGHAPWKTWG</sequence>
<dbReference type="Gene3D" id="3.90.550.10">
    <property type="entry name" value="Spore Coat Polysaccharide Biosynthesis Protein SpsA, Chain A"/>
    <property type="match status" value="1"/>
</dbReference>
<dbReference type="InterPro" id="IPR005835">
    <property type="entry name" value="NTP_transferase_dom"/>
</dbReference>
<accession>A0A859FAL2</accession>
<dbReference type="EC" id="2.7.7.33" evidence="2"/>
<dbReference type="InterPro" id="IPR013446">
    <property type="entry name" value="G1P_cyt_trans-like"/>
</dbReference>
<dbReference type="CDD" id="cd02524">
    <property type="entry name" value="G1P_cytidylyltransferase"/>
    <property type="match status" value="1"/>
</dbReference>
<evidence type="ECO:0000313" key="3">
    <source>
        <dbReference type="Proteomes" id="UP000318138"/>
    </source>
</evidence>
<dbReference type="InterPro" id="IPR029044">
    <property type="entry name" value="Nucleotide-diphossugar_trans"/>
</dbReference>
<dbReference type="InterPro" id="IPR046981">
    <property type="entry name" value="G1P_cyt_trans"/>
</dbReference>
<dbReference type="SUPFAM" id="SSF53448">
    <property type="entry name" value="Nucleotide-diphospho-sugar transferases"/>
    <property type="match status" value="1"/>
</dbReference>
<keyword evidence="3" id="KW-1185">Reference proteome</keyword>
<keyword evidence="2" id="KW-0548">Nucleotidyltransferase</keyword>
<dbReference type="NCBIfam" id="TIGR02623">
    <property type="entry name" value="G1P_cyt_trans"/>
    <property type="match status" value="1"/>
</dbReference>
<dbReference type="PANTHER" id="PTHR47183">
    <property type="entry name" value="GLUCOSE-1-PHOSPHATE CYTIDYLYLTRANSFERASE-RELATED"/>
    <property type="match status" value="1"/>
</dbReference>
<dbReference type="RefSeq" id="WP_176008404.1">
    <property type="nucleotide sequence ID" value="NZ_CP041372.2"/>
</dbReference>
<reference evidence="3" key="1">
    <citation type="submission" date="2019-07" db="EMBL/GenBank/DDBJ databases">
        <title>Bacillus alkalisoli sp. nov. isolated from saline soil.</title>
        <authorList>
            <person name="Sun J.-Q."/>
            <person name="Xu L."/>
        </authorList>
    </citation>
    <scope>NUCLEOTIDE SEQUENCE [LARGE SCALE GENOMIC DNA]</scope>
    <source>
        <strain evidence="3">M4U3P1</strain>
    </source>
</reference>
<gene>
    <name evidence="2" type="primary">rfbF</name>
    <name evidence="2" type="ORF">FLK61_26780</name>
</gene>
<dbReference type="GO" id="GO:0009243">
    <property type="term" value="P:O antigen biosynthetic process"/>
    <property type="evidence" value="ECO:0007669"/>
    <property type="project" value="InterPro"/>
</dbReference>
<protein>
    <submittedName>
        <fullName evidence="2">Glucose-1-phosphate cytidylyltransferase</fullName>
        <ecNumber evidence="2">2.7.7.33</ecNumber>
    </submittedName>
</protein>
<keyword evidence="2" id="KW-0808">Transferase</keyword>
<dbReference type="PANTHER" id="PTHR47183:SF2">
    <property type="entry name" value="GLUCOSE-1-PHOSPHATE CYTIDYLYLTRANSFERASE-RELATED"/>
    <property type="match status" value="1"/>
</dbReference>
<dbReference type="EMBL" id="CP041372">
    <property type="protein sequence ID" value="QKS70363.1"/>
    <property type="molecule type" value="Genomic_DNA"/>
</dbReference>
<dbReference type="Proteomes" id="UP000318138">
    <property type="component" value="Chromosome"/>
</dbReference>
<name>A0A859FAL2_9BACI</name>
<dbReference type="Pfam" id="PF00483">
    <property type="entry name" value="NTP_transferase"/>
    <property type="match status" value="1"/>
</dbReference>
<evidence type="ECO:0000259" key="1">
    <source>
        <dbReference type="Pfam" id="PF00483"/>
    </source>
</evidence>